<organism evidence="5 6">
    <name type="scientific">Arthrobacter humicola</name>
    <dbReference type="NCBI Taxonomy" id="409291"/>
    <lineage>
        <taxon>Bacteria</taxon>
        <taxon>Bacillati</taxon>
        <taxon>Actinomycetota</taxon>
        <taxon>Actinomycetes</taxon>
        <taxon>Micrococcales</taxon>
        <taxon>Micrococcaceae</taxon>
        <taxon>Arthrobacter</taxon>
    </lineage>
</organism>
<reference evidence="5 6" key="1">
    <citation type="journal article" date="2019" name="Int. J. Syst. Evol. Microbiol.">
        <title>The Global Catalogue of Microorganisms (GCM) 10K type strain sequencing project: providing services to taxonomists for standard genome sequencing and annotation.</title>
        <authorList>
            <consortium name="The Broad Institute Genomics Platform"/>
            <consortium name="The Broad Institute Genome Sequencing Center for Infectious Disease"/>
            <person name="Wu L."/>
            <person name="Ma J."/>
        </authorList>
    </citation>
    <scope>NUCLEOTIDE SEQUENCE [LARGE SCALE GENOMIC DNA]</scope>
    <source>
        <strain evidence="5 6">JCM 15921</strain>
    </source>
</reference>
<dbReference type="PROSITE" id="PS00061">
    <property type="entry name" value="ADH_SHORT"/>
    <property type="match status" value="1"/>
</dbReference>
<evidence type="ECO:0000313" key="6">
    <source>
        <dbReference type="Proteomes" id="UP001500102"/>
    </source>
</evidence>
<evidence type="ECO:0000313" key="5">
    <source>
        <dbReference type="EMBL" id="GAA2124870.1"/>
    </source>
</evidence>
<dbReference type="InterPro" id="IPR036291">
    <property type="entry name" value="NAD(P)-bd_dom_sf"/>
</dbReference>
<dbReference type="Pfam" id="PF00106">
    <property type="entry name" value="adh_short"/>
    <property type="match status" value="1"/>
</dbReference>
<dbReference type="InterPro" id="IPR002347">
    <property type="entry name" value="SDR_fam"/>
</dbReference>
<comment type="caution">
    <text evidence="5">The sequence shown here is derived from an EMBL/GenBank/DDBJ whole genome shotgun (WGS) entry which is preliminary data.</text>
</comment>
<keyword evidence="6" id="KW-1185">Reference proteome</keyword>
<comment type="similarity">
    <text evidence="1 3">Belongs to the short-chain dehydrogenases/reductases (SDR) family.</text>
</comment>
<dbReference type="PRINTS" id="PR00080">
    <property type="entry name" value="SDRFAMILY"/>
</dbReference>
<name>A0ABN2YC37_9MICC</name>
<evidence type="ECO:0000256" key="1">
    <source>
        <dbReference type="ARBA" id="ARBA00006484"/>
    </source>
</evidence>
<dbReference type="PANTHER" id="PTHR43976">
    <property type="entry name" value="SHORT CHAIN DEHYDROGENASE"/>
    <property type="match status" value="1"/>
</dbReference>
<gene>
    <name evidence="5" type="ORF">GCM10009825_00830</name>
</gene>
<evidence type="ECO:0000256" key="3">
    <source>
        <dbReference type="RuleBase" id="RU000363"/>
    </source>
</evidence>
<proteinExistence type="inferred from homology"/>
<dbReference type="EMBL" id="BAAAQB010000001">
    <property type="protein sequence ID" value="GAA2124870.1"/>
    <property type="molecule type" value="Genomic_DNA"/>
</dbReference>
<sequence length="293" mass="31175">MTEQDYMTGEKENVPAKKVWFITGAGRGMGTDIAKAALAAGHAVVATGRNPEKVTHAVGENQDLLTVKLDVTDPAAAEAAVQAAVDRFGQIDVLVNNAGNFYAGFFEEITPEDFRAQVETTMFGPMNVTRAVLPVMRARHSGLLITISSTAGITGGEFLTAYAAAKFGLEGWAESLAPEVAPFGIRTMLVEPGFFRTELLSPESTSYAVSAIEDYAERTEQTVTAWKGMDGQQGGDPAKLADALTHLAELDEPPLRFAAGADAVGVFEARAKELLAQADAHRELSKNLARDDA</sequence>
<dbReference type="InterPro" id="IPR020904">
    <property type="entry name" value="Sc_DH/Rdtase_CS"/>
</dbReference>
<dbReference type="Gene3D" id="3.40.50.720">
    <property type="entry name" value="NAD(P)-binding Rossmann-like Domain"/>
    <property type="match status" value="1"/>
</dbReference>
<dbReference type="PANTHER" id="PTHR43976:SF16">
    <property type="entry name" value="SHORT-CHAIN DEHYDROGENASE_REDUCTASE FAMILY PROTEIN"/>
    <property type="match status" value="1"/>
</dbReference>
<dbReference type="RefSeq" id="WP_344360787.1">
    <property type="nucleotide sequence ID" value="NZ_BAAAQB010000001.1"/>
</dbReference>
<dbReference type="SUPFAM" id="SSF51735">
    <property type="entry name" value="NAD(P)-binding Rossmann-fold domains"/>
    <property type="match status" value="1"/>
</dbReference>
<dbReference type="PRINTS" id="PR00081">
    <property type="entry name" value="GDHRDH"/>
</dbReference>
<evidence type="ECO:0000259" key="4">
    <source>
        <dbReference type="SMART" id="SM00822"/>
    </source>
</evidence>
<dbReference type="SMART" id="SM00822">
    <property type="entry name" value="PKS_KR"/>
    <property type="match status" value="1"/>
</dbReference>
<dbReference type="CDD" id="cd05374">
    <property type="entry name" value="17beta-HSD-like_SDR_c"/>
    <property type="match status" value="1"/>
</dbReference>
<keyword evidence="2" id="KW-0560">Oxidoreductase</keyword>
<protein>
    <submittedName>
        <fullName evidence="5">Oxidoreductase</fullName>
    </submittedName>
</protein>
<dbReference type="InterPro" id="IPR057326">
    <property type="entry name" value="KR_dom"/>
</dbReference>
<dbReference type="Proteomes" id="UP001500102">
    <property type="component" value="Unassembled WGS sequence"/>
</dbReference>
<evidence type="ECO:0000256" key="2">
    <source>
        <dbReference type="ARBA" id="ARBA00023002"/>
    </source>
</evidence>
<accession>A0ABN2YC37</accession>
<dbReference type="InterPro" id="IPR051911">
    <property type="entry name" value="SDR_oxidoreductase"/>
</dbReference>
<feature type="domain" description="Ketoreductase" evidence="4">
    <location>
        <begin position="18"/>
        <end position="175"/>
    </location>
</feature>